<dbReference type="InterPro" id="IPR007197">
    <property type="entry name" value="rSAM"/>
</dbReference>
<dbReference type="Proteomes" id="UP001152797">
    <property type="component" value="Unassembled WGS sequence"/>
</dbReference>
<evidence type="ECO:0000256" key="2">
    <source>
        <dbReference type="ARBA" id="ARBA00005217"/>
    </source>
</evidence>
<name>A0A9P1CLF5_9DINO</name>
<evidence type="ECO:0000256" key="13">
    <source>
        <dbReference type="ARBA" id="ARBA00023315"/>
    </source>
</evidence>
<keyword evidence="4" id="KW-0004">4Fe-4S</keyword>
<keyword evidence="13" id="KW-0012">Acyltransferase</keyword>
<dbReference type="SUPFAM" id="SSF55729">
    <property type="entry name" value="Acyl-CoA N-acyltransferases (Nat)"/>
    <property type="match status" value="1"/>
</dbReference>
<evidence type="ECO:0000256" key="14">
    <source>
        <dbReference type="ARBA" id="ARBA00044771"/>
    </source>
</evidence>
<dbReference type="AlphaFoldDB" id="A0A9P1CLF5"/>
<comment type="caution">
    <text evidence="19">The sequence shown here is derived from an EMBL/GenBank/DDBJ whole genome shotgun (WGS) entry which is preliminary data.</text>
</comment>
<dbReference type="Pfam" id="PF04055">
    <property type="entry name" value="Radical_SAM"/>
    <property type="match status" value="1"/>
</dbReference>
<dbReference type="InterPro" id="IPR039661">
    <property type="entry name" value="ELP3"/>
</dbReference>
<reference evidence="20 21" key="2">
    <citation type="submission" date="2024-05" db="EMBL/GenBank/DDBJ databases">
        <authorList>
            <person name="Chen Y."/>
            <person name="Shah S."/>
            <person name="Dougan E. K."/>
            <person name="Thang M."/>
            <person name="Chan C."/>
        </authorList>
    </citation>
    <scope>NUCLEOTIDE SEQUENCE [LARGE SCALE GENOMIC DNA]</scope>
</reference>
<dbReference type="Gene3D" id="3.40.630.30">
    <property type="match status" value="1"/>
</dbReference>
<evidence type="ECO:0000256" key="12">
    <source>
        <dbReference type="ARBA" id="ARBA00023014"/>
    </source>
</evidence>
<dbReference type="CDD" id="cd01335">
    <property type="entry name" value="Radical_SAM"/>
    <property type="match status" value="1"/>
</dbReference>
<dbReference type="GO" id="GO:0051539">
    <property type="term" value="F:4 iron, 4 sulfur cluster binding"/>
    <property type="evidence" value="ECO:0007669"/>
    <property type="project" value="UniProtKB-KW"/>
</dbReference>
<proteinExistence type="inferred from homology"/>
<keyword evidence="9" id="KW-0479">Metal-binding</keyword>
<evidence type="ECO:0000256" key="9">
    <source>
        <dbReference type="ARBA" id="ARBA00022723"/>
    </source>
</evidence>
<dbReference type="NCBIfam" id="TIGR01211">
    <property type="entry name" value="ELP3"/>
    <property type="match status" value="1"/>
</dbReference>
<dbReference type="PANTHER" id="PTHR11135">
    <property type="entry name" value="HISTONE ACETYLTRANSFERASE-RELATED"/>
    <property type="match status" value="1"/>
</dbReference>
<keyword evidence="7" id="KW-0949">S-adenosyl-L-methionine</keyword>
<evidence type="ECO:0000256" key="11">
    <source>
        <dbReference type="ARBA" id="ARBA00023004"/>
    </source>
</evidence>
<evidence type="ECO:0000313" key="20">
    <source>
        <dbReference type="EMBL" id="CAL4780907.1"/>
    </source>
</evidence>
<comment type="similarity">
    <text evidence="3">Belongs to the ELP3 family.</text>
</comment>
<feature type="coiled-coil region" evidence="16">
    <location>
        <begin position="518"/>
        <end position="545"/>
    </location>
</feature>
<evidence type="ECO:0000256" key="4">
    <source>
        <dbReference type="ARBA" id="ARBA00022485"/>
    </source>
</evidence>
<dbReference type="InterPro" id="IPR016181">
    <property type="entry name" value="Acyl_CoA_acyltransferase"/>
</dbReference>
<organism evidence="19">
    <name type="scientific">Cladocopium goreaui</name>
    <dbReference type="NCBI Taxonomy" id="2562237"/>
    <lineage>
        <taxon>Eukaryota</taxon>
        <taxon>Sar</taxon>
        <taxon>Alveolata</taxon>
        <taxon>Dinophyceae</taxon>
        <taxon>Suessiales</taxon>
        <taxon>Symbiodiniaceae</taxon>
        <taxon>Cladocopium</taxon>
    </lineage>
</organism>
<comment type="cofactor">
    <cofactor evidence="1">
        <name>[4Fe-4S] cluster</name>
        <dbReference type="ChEBI" id="CHEBI:49883"/>
    </cofactor>
</comment>
<evidence type="ECO:0000256" key="6">
    <source>
        <dbReference type="ARBA" id="ARBA00022679"/>
    </source>
</evidence>
<dbReference type="EC" id="2.3.1.311" evidence="14"/>
<keyword evidence="11" id="KW-0408">Iron</keyword>
<feature type="transmembrane region" description="Helical" evidence="17">
    <location>
        <begin position="735"/>
        <end position="753"/>
    </location>
</feature>
<evidence type="ECO:0000259" key="18">
    <source>
        <dbReference type="PROSITE" id="PS51918"/>
    </source>
</evidence>
<keyword evidence="17" id="KW-1133">Transmembrane helix</keyword>
<dbReference type="PROSITE" id="PS51918">
    <property type="entry name" value="RADICAL_SAM"/>
    <property type="match status" value="1"/>
</dbReference>
<evidence type="ECO:0000256" key="17">
    <source>
        <dbReference type="SAM" id="Phobius"/>
    </source>
</evidence>
<dbReference type="SUPFAM" id="SSF102114">
    <property type="entry name" value="Radical SAM enzymes"/>
    <property type="match status" value="1"/>
</dbReference>
<dbReference type="OrthoDB" id="10265243at2759"/>
<keyword evidence="16" id="KW-0175">Coiled coil</keyword>
<keyword evidence="10" id="KW-0694">RNA-binding</keyword>
<dbReference type="EMBL" id="CAMXCT020001850">
    <property type="protein sequence ID" value="CAL1146970.1"/>
    <property type="molecule type" value="Genomic_DNA"/>
</dbReference>
<evidence type="ECO:0000313" key="21">
    <source>
        <dbReference type="Proteomes" id="UP001152797"/>
    </source>
</evidence>
<dbReference type="EMBL" id="CAMXCT010001850">
    <property type="protein sequence ID" value="CAI3993595.1"/>
    <property type="molecule type" value="Genomic_DNA"/>
</dbReference>
<keyword evidence="6" id="KW-0808">Transferase</keyword>
<comment type="catalytic activity">
    <reaction evidence="15">
        <text>uridine(34) in tRNA + acetyl-CoA + S-adenosyl-L-methionine + H2O = 5-(carboxymethyl)uridine(34) in tRNA + 5'-deoxyadenosine + L-methionine + CoA + 2 H(+)</text>
        <dbReference type="Rhea" id="RHEA:61020"/>
        <dbReference type="Rhea" id="RHEA-COMP:10407"/>
        <dbReference type="Rhea" id="RHEA-COMP:11727"/>
        <dbReference type="ChEBI" id="CHEBI:15377"/>
        <dbReference type="ChEBI" id="CHEBI:15378"/>
        <dbReference type="ChEBI" id="CHEBI:17319"/>
        <dbReference type="ChEBI" id="CHEBI:57287"/>
        <dbReference type="ChEBI" id="CHEBI:57288"/>
        <dbReference type="ChEBI" id="CHEBI:57844"/>
        <dbReference type="ChEBI" id="CHEBI:59789"/>
        <dbReference type="ChEBI" id="CHEBI:65315"/>
        <dbReference type="ChEBI" id="CHEBI:74882"/>
        <dbReference type="EC" id="2.3.1.311"/>
    </reaction>
    <physiologicalReaction direction="left-to-right" evidence="15">
        <dbReference type="Rhea" id="RHEA:61021"/>
    </physiologicalReaction>
</comment>
<dbReference type="InterPro" id="IPR058240">
    <property type="entry name" value="rSAM_sf"/>
</dbReference>
<dbReference type="SFLD" id="SFLDF00344">
    <property type="entry name" value="ELP3-like"/>
    <property type="match status" value="1"/>
</dbReference>
<dbReference type="Pfam" id="PF16199">
    <property type="entry name" value="Radical_SAM_C"/>
    <property type="match status" value="1"/>
</dbReference>
<evidence type="ECO:0000256" key="7">
    <source>
        <dbReference type="ARBA" id="ARBA00022691"/>
    </source>
</evidence>
<dbReference type="GO" id="GO:0046872">
    <property type="term" value="F:metal ion binding"/>
    <property type="evidence" value="ECO:0007669"/>
    <property type="project" value="UniProtKB-KW"/>
</dbReference>
<comment type="pathway">
    <text evidence="2">tRNA modification.</text>
</comment>
<dbReference type="GO" id="GO:0033588">
    <property type="term" value="C:elongator holoenzyme complex"/>
    <property type="evidence" value="ECO:0007669"/>
    <property type="project" value="TreeGrafter"/>
</dbReference>
<sequence length="762" mass="86279">MVTMNDEYLTARMGKMYMVPSNEVVTTSEAADKHLRAFEQGCEEWMSYHAQPVAEEELEGYEQFVLSLLSGSEFKSEKEYESRIQAVRREFKTTLSKPQIVRAYYRLLESGRIQKNASFERIATKKSVRSNSGVVVITIVTAPGRFSCPNDCYYCPDEPGQPRSYLSTEPAVARANQNDFDPVRQFYDRAGTLAKQGHTVDKVEIIVLGGTWSHYPRDYQEEFCRDLFYAANTFDEDLSKLGERGDKAARIRERRSLLEEQQLNEVAVTKIIGLTLETRPDHITPAELRRLRRYGCTRVQIGVQHTHDDVLQFVNRGHDRAAAVRATRLLKIAGFKVDIHLMPDLPNSDTEKDWEMFQDVLHGEDLQADHWKIYPCEVTPFTRIETWYKEGKYIPYTEKDPRLLTELLARVKAEVHPWIRLNRVIRDIPEVSIVAGNSLTNLRQAIFEVLKSRGQCCRCIRCREVRDWPETADGLRLKVREYRSSGGWEYFISIEGGHRGFGGGATQRALAGGQKATKKEKNQRKANLRDAAAQAEMKAAALASANLTREERKKAAAEALAKHRDDVAAATPMPEELEVDDDNATLYGLLRLRFNDDIKAPSPIFPELNGCALIRELHVYGTLVAAGREQKGDHDERPQHIGIGKTLMGTAELIAAAHNFKKISVIAGVGVRNYYRRLGYTLCGDGQYLIKELAPCRSSQRGKPPKSFETSFIEAADRVMQRDETVVKRRGQVKTALALTGVVALLGASAWLLRRHLKKSDQ</sequence>
<dbReference type="GO" id="GO:0005634">
    <property type="term" value="C:nucleus"/>
    <property type="evidence" value="ECO:0007669"/>
    <property type="project" value="TreeGrafter"/>
</dbReference>
<evidence type="ECO:0000256" key="8">
    <source>
        <dbReference type="ARBA" id="ARBA00022694"/>
    </source>
</evidence>
<keyword evidence="8" id="KW-0819">tRNA processing</keyword>
<protein>
    <recommendedName>
        <fullName evidence="14">tRNA carboxymethyluridine synthase</fullName>
        <ecNumber evidence="14">2.3.1.311</ecNumber>
    </recommendedName>
</protein>
<evidence type="ECO:0000256" key="5">
    <source>
        <dbReference type="ARBA" id="ARBA00022555"/>
    </source>
</evidence>
<evidence type="ECO:0000313" key="19">
    <source>
        <dbReference type="EMBL" id="CAI3993595.1"/>
    </source>
</evidence>
<keyword evidence="17" id="KW-0812">Transmembrane</keyword>
<dbReference type="SFLD" id="SFLDG01086">
    <property type="entry name" value="elongater_protein-like"/>
    <property type="match status" value="1"/>
</dbReference>
<keyword evidence="5" id="KW-0820">tRNA-binding</keyword>
<evidence type="ECO:0000256" key="3">
    <source>
        <dbReference type="ARBA" id="ARBA00005494"/>
    </source>
</evidence>
<dbReference type="InterPro" id="IPR034687">
    <property type="entry name" value="ELP3-like"/>
</dbReference>
<dbReference type="SFLD" id="SFLDS00029">
    <property type="entry name" value="Radical_SAM"/>
    <property type="match status" value="1"/>
</dbReference>
<dbReference type="PANTHER" id="PTHR11135:SF2">
    <property type="entry name" value="ELONGATOR COMPLEX PROTEIN 3"/>
    <property type="match status" value="1"/>
</dbReference>
<evidence type="ECO:0000256" key="16">
    <source>
        <dbReference type="SAM" id="Coils"/>
    </source>
</evidence>
<keyword evidence="17" id="KW-0472">Membrane</keyword>
<dbReference type="FunFam" id="3.80.30.20:FF:000011">
    <property type="entry name" value="Elongator complex"/>
    <property type="match status" value="1"/>
</dbReference>
<evidence type="ECO:0000256" key="15">
    <source>
        <dbReference type="ARBA" id="ARBA00047372"/>
    </source>
</evidence>
<dbReference type="EMBL" id="CAMXCT030001850">
    <property type="protein sequence ID" value="CAL4780907.1"/>
    <property type="molecule type" value="Genomic_DNA"/>
</dbReference>
<gene>
    <name evidence="19" type="ORF">C1SCF055_LOCUS20328</name>
</gene>
<dbReference type="InterPro" id="IPR032432">
    <property type="entry name" value="Radical_SAM_C"/>
</dbReference>
<dbReference type="SMART" id="SM00729">
    <property type="entry name" value="Elp3"/>
    <property type="match status" value="1"/>
</dbReference>
<accession>A0A9P1CLF5</accession>
<keyword evidence="21" id="KW-1185">Reference proteome</keyword>
<dbReference type="GO" id="GO:0000049">
    <property type="term" value="F:tRNA binding"/>
    <property type="evidence" value="ECO:0007669"/>
    <property type="project" value="UniProtKB-KW"/>
</dbReference>
<dbReference type="GO" id="GO:0106261">
    <property type="term" value="F:tRNA uridine(34) acetyltransferase activity"/>
    <property type="evidence" value="ECO:0007669"/>
    <property type="project" value="UniProtKB-EC"/>
</dbReference>
<dbReference type="GO" id="GO:0002926">
    <property type="term" value="P:tRNA wobble base 5-methoxycarbonylmethyl-2-thiouridinylation"/>
    <property type="evidence" value="ECO:0007669"/>
    <property type="project" value="TreeGrafter"/>
</dbReference>
<keyword evidence="12" id="KW-0411">Iron-sulfur</keyword>
<dbReference type="InterPro" id="IPR006638">
    <property type="entry name" value="Elp3/MiaA/NifB-like_rSAM"/>
</dbReference>
<dbReference type="GO" id="GO:0005737">
    <property type="term" value="C:cytoplasm"/>
    <property type="evidence" value="ECO:0007669"/>
    <property type="project" value="TreeGrafter"/>
</dbReference>
<reference evidence="19" key="1">
    <citation type="submission" date="2022-10" db="EMBL/GenBank/DDBJ databases">
        <authorList>
            <person name="Chen Y."/>
            <person name="Dougan E. K."/>
            <person name="Chan C."/>
            <person name="Rhodes N."/>
            <person name="Thang M."/>
        </authorList>
    </citation>
    <scope>NUCLEOTIDE SEQUENCE</scope>
</reference>
<evidence type="ECO:0000256" key="10">
    <source>
        <dbReference type="ARBA" id="ARBA00022884"/>
    </source>
</evidence>
<feature type="domain" description="Radical SAM core" evidence="18">
    <location>
        <begin position="131"/>
        <end position="420"/>
    </location>
</feature>
<dbReference type="PROSITE" id="PS50890">
    <property type="entry name" value="PUA"/>
    <property type="match status" value="1"/>
</dbReference>
<evidence type="ECO:0000256" key="1">
    <source>
        <dbReference type="ARBA" id="ARBA00001966"/>
    </source>
</evidence>